<dbReference type="EMBL" id="MT310860">
    <property type="protein sequence ID" value="QJD50499.1"/>
    <property type="molecule type" value="Genomic_DNA"/>
</dbReference>
<dbReference type="KEGG" id="vg:60324448"/>
<accession>A0A6M3SXX6</accession>
<reference evidence="1 2" key="1">
    <citation type="submission" date="2020-04" db="EMBL/GenBank/DDBJ databases">
        <authorList>
            <person name="Davenport L."/>
            <person name="Mcconahy L."/>
            <person name="Chen A."/>
            <person name="Cottrell A."/>
            <person name="Drouin R."/>
            <person name="Erdman M."/>
            <person name="Goranson S."/>
            <person name="Harrington A."/>
            <person name="Hecht A."/>
            <person name="Ramos M."/>
            <person name="Schutt J."/>
            <person name="Hayes S.G."/>
            <person name="Haydock J."/>
            <person name="Ettinger A.-S.H."/>
            <person name="Anders K.R."/>
            <person name="Garlena R.A."/>
            <person name="Russell D.A."/>
            <person name="Pope W.H."/>
            <person name="Jacobs-Sera D."/>
            <person name="Hatfull G.F."/>
        </authorList>
    </citation>
    <scope>NUCLEOTIDE SEQUENCE [LARGE SCALE GENOMIC DNA]</scope>
</reference>
<gene>
    <name evidence="1" type="primary">97</name>
    <name evidence="1" type="ORF">SEA_CHRIS_97</name>
</gene>
<dbReference type="GeneID" id="60324448"/>
<dbReference type="Proteomes" id="UP000501603">
    <property type="component" value="Segment"/>
</dbReference>
<keyword evidence="2" id="KW-1185">Reference proteome</keyword>
<evidence type="ECO:0000313" key="2">
    <source>
        <dbReference type="Proteomes" id="UP000501603"/>
    </source>
</evidence>
<name>A0A6M3SXX6_9CAUD</name>
<protein>
    <submittedName>
        <fullName evidence="1">Uncharacterized protein</fullName>
    </submittedName>
</protein>
<dbReference type="RefSeq" id="YP_009952985.1">
    <property type="nucleotide sequence ID" value="NC_051617.1"/>
</dbReference>
<organism evidence="1 2">
    <name type="scientific">Mycobacterium phage Chris</name>
    <dbReference type="NCBI Taxonomy" id="2725626"/>
    <lineage>
        <taxon>Viruses</taxon>
        <taxon>Duplodnaviria</taxon>
        <taxon>Heunggongvirae</taxon>
        <taxon>Uroviricota</taxon>
        <taxon>Caudoviricetes</taxon>
        <taxon>Weiservirinae</taxon>
        <taxon>Anayavirus</taxon>
        <taxon>Anayavirus chris</taxon>
    </lineage>
</organism>
<evidence type="ECO:0000313" key="1">
    <source>
        <dbReference type="EMBL" id="QJD50499.1"/>
    </source>
</evidence>
<proteinExistence type="predicted"/>
<sequence length="39" mass="4302">MAAASCACGWFRSADRHDTAVMVADRHEAKTGHDEIEVR</sequence>